<comment type="caution">
    <text evidence="1">The sequence shown here is derived from an EMBL/GenBank/DDBJ whole genome shotgun (WGS) entry which is preliminary data.</text>
</comment>
<feature type="non-terminal residue" evidence="1">
    <location>
        <position position="67"/>
    </location>
</feature>
<dbReference type="AlphaFoldDB" id="X0Y5Q6"/>
<dbReference type="EMBL" id="BARS01044073">
    <property type="protein sequence ID" value="GAG32201.1"/>
    <property type="molecule type" value="Genomic_DNA"/>
</dbReference>
<sequence>MAKMFQWLNLKEFMNTYQEWHAFCEGFAEVFCFWKERHELEGQLLKDVLDEHHYYTFGRVVGFVCLV</sequence>
<protein>
    <submittedName>
        <fullName evidence="1">Uncharacterized protein</fullName>
    </submittedName>
</protein>
<name>X0Y5Q6_9ZZZZ</name>
<organism evidence="1">
    <name type="scientific">marine sediment metagenome</name>
    <dbReference type="NCBI Taxonomy" id="412755"/>
    <lineage>
        <taxon>unclassified sequences</taxon>
        <taxon>metagenomes</taxon>
        <taxon>ecological metagenomes</taxon>
    </lineage>
</organism>
<gene>
    <name evidence="1" type="ORF">S01H1_66636</name>
</gene>
<reference evidence="1" key="1">
    <citation type="journal article" date="2014" name="Front. Microbiol.">
        <title>High frequency of phylogenetically diverse reductive dehalogenase-homologous genes in deep subseafloor sedimentary metagenomes.</title>
        <authorList>
            <person name="Kawai M."/>
            <person name="Futagami T."/>
            <person name="Toyoda A."/>
            <person name="Takaki Y."/>
            <person name="Nishi S."/>
            <person name="Hori S."/>
            <person name="Arai W."/>
            <person name="Tsubouchi T."/>
            <person name="Morono Y."/>
            <person name="Uchiyama I."/>
            <person name="Ito T."/>
            <person name="Fujiyama A."/>
            <person name="Inagaki F."/>
            <person name="Takami H."/>
        </authorList>
    </citation>
    <scope>NUCLEOTIDE SEQUENCE</scope>
    <source>
        <strain evidence="1">Expedition CK06-06</strain>
    </source>
</reference>
<evidence type="ECO:0000313" key="1">
    <source>
        <dbReference type="EMBL" id="GAG32201.1"/>
    </source>
</evidence>
<accession>X0Y5Q6</accession>
<proteinExistence type="predicted"/>